<dbReference type="EMBL" id="MU118310">
    <property type="protein sequence ID" value="KAF9642965.1"/>
    <property type="molecule type" value="Genomic_DNA"/>
</dbReference>
<keyword evidence="2" id="KW-1185">Reference proteome</keyword>
<organism evidence="1 2">
    <name type="scientific">Thelephora ganbajun</name>
    <name type="common">Ganba fungus</name>
    <dbReference type="NCBI Taxonomy" id="370292"/>
    <lineage>
        <taxon>Eukaryota</taxon>
        <taxon>Fungi</taxon>
        <taxon>Dikarya</taxon>
        <taxon>Basidiomycota</taxon>
        <taxon>Agaricomycotina</taxon>
        <taxon>Agaricomycetes</taxon>
        <taxon>Thelephorales</taxon>
        <taxon>Thelephoraceae</taxon>
        <taxon>Thelephora</taxon>
    </lineage>
</organism>
<reference evidence="1" key="1">
    <citation type="submission" date="2019-10" db="EMBL/GenBank/DDBJ databases">
        <authorList>
            <consortium name="DOE Joint Genome Institute"/>
            <person name="Kuo A."/>
            <person name="Miyauchi S."/>
            <person name="Kiss E."/>
            <person name="Drula E."/>
            <person name="Kohler A."/>
            <person name="Sanchez-Garcia M."/>
            <person name="Andreopoulos B."/>
            <person name="Barry K.W."/>
            <person name="Bonito G."/>
            <person name="Buee M."/>
            <person name="Carver A."/>
            <person name="Chen C."/>
            <person name="Cichocki N."/>
            <person name="Clum A."/>
            <person name="Culley D."/>
            <person name="Crous P.W."/>
            <person name="Fauchery L."/>
            <person name="Girlanda M."/>
            <person name="Hayes R."/>
            <person name="Keri Z."/>
            <person name="Labutti K."/>
            <person name="Lipzen A."/>
            <person name="Lombard V."/>
            <person name="Magnuson J."/>
            <person name="Maillard F."/>
            <person name="Morin E."/>
            <person name="Murat C."/>
            <person name="Nolan M."/>
            <person name="Ohm R."/>
            <person name="Pangilinan J."/>
            <person name="Pereira M."/>
            <person name="Perotto S."/>
            <person name="Peter M."/>
            <person name="Riley R."/>
            <person name="Sitrit Y."/>
            <person name="Stielow B."/>
            <person name="Szollosi G."/>
            <person name="Zifcakova L."/>
            <person name="Stursova M."/>
            <person name="Spatafora J.W."/>
            <person name="Tedersoo L."/>
            <person name="Vaario L.-M."/>
            <person name="Yamada A."/>
            <person name="Yan M."/>
            <person name="Wang P."/>
            <person name="Xu J."/>
            <person name="Bruns T."/>
            <person name="Baldrian P."/>
            <person name="Vilgalys R."/>
            <person name="Henrissat B."/>
            <person name="Grigoriev I.V."/>
            <person name="Hibbett D."/>
            <person name="Nagy L.G."/>
            <person name="Martin F.M."/>
        </authorList>
    </citation>
    <scope>NUCLEOTIDE SEQUENCE</scope>
    <source>
        <strain evidence="1">P2</strain>
    </source>
</reference>
<dbReference type="Proteomes" id="UP000886501">
    <property type="component" value="Unassembled WGS sequence"/>
</dbReference>
<comment type="caution">
    <text evidence="1">The sequence shown here is derived from an EMBL/GenBank/DDBJ whole genome shotgun (WGS) entry which is preliminary data.</text>
</comment>
<gene>
    <name evidence="1" type="ORF">BDM02DRAFT_3229694</name>
</gene>
<accession>A0ACB6YZS1</accession>
<name>A0ACB6YZS1_THEGA</name>
<evidence type="ECO:0000313" key="1">
    <source>
        <dbReference type="EMBL" id="KAF9642965.1"/>
    </source>
</evidence>
<reference evidence="1" key="2">
    <citation type="journal article" date="2020" name="Nat. Commun.">
        <title>Large-scale genome sequencing of mycorrhizal fungi provides insights into the early evolution of symbiotic traits.</title>
        <authorList>
            <person name="Miyauchi S."/>
            <person name="Kiss E."/>
            <person name="Kuo A."/>
            <person name="Drula E."/>
            <person name="Kohler A."/>
            <person name="Sanchez-Garcia M."/>
            <person name="Morin E."/>
            <person name="Andreopoulos B."/>
            <person name="Barry K.W."/>
            <person name="Bonito G."/>
            <person name="Buee M."/>
            <person name="Carver A."/>
            <person name="Chen C."/>
            <person name="Cichocki N."/>
            <person name="Clum A."/>
            <person name="Culley D."/>
            <person name="Crous P.W."/>
            <person name="Fauchery L."/>
            <person name="Girlanda M."/>
            <person name="Hayes R.D."/>
            <person name="Keri Z."/>
            <person name="LaButti K."/>
            <person name="Lipzen A."/>
            <person name="Lombard V."/>
            <person name="Magnuson J."/>
            <person name="Maillard F."/>
            <person name="Murat C."/>
            <person name="Nolan M."/>
            <person name="Ohm R.A."/>
            <person name="Pangilinan J."/>
            <person name="Pereira M.F."/>
            <person name="Perotto S."/>
            <person name="Peter M."/>
            <person name="Pfister S."/>
            <person name="Riley R."/>
            <person name="Sitrit Y."/>
            <person name="Stielow J.B."/>
            <person name="Szollosi G."/>
            <person name="Zifcakova L."/>
            <person name="Stursova M."/>
            <person name="Spatafora J.W."/>
            <person name="Tedersoo L."/>
            <person name="Vaario L.M."/>
            <person name="Yamada A."/>
            <person name="Yan M."/>
            <person name="Wang P."/>
            <person name="Xu J."/>
            <person name="Bruns T."/>
            <person name="Baldrian P."/>
            <person name="Vilgalys R."/>
            <person name="Dunand C."/>
            <person name="Henrissat B."/>
            <person name="Grigoriev I.V."/>
            <person name="Hibbett D."/>
            <person name="Nagy L.G."/>
            <person name="Martin F.M."/>
        </authorList>
    </citation>
    <scope>NUCLEOTIDE SEQUENCE</scope>
    <source>
        <strain evidence="1">P2</strain>
    </source>
</reference>
<proteinExistence type="predicted"/>
<evidence type="ECO:0000313" key="2">
    <source>
        <dbReference type="Proteomes" id="UP000886501"/>
    </source>
</evidence>
<protein>
    <submittedName>
        <fullName evidence="1">Uncharacterized protein</fullName>
    </submittedName>
</protein>
<sequence length="129" mass="14406">MEGRVTTQANTLQLQVSGLDALLNQRSKDRHFLLCRNATLEREVEELKQMVTWLDGEFGVLLARVEALEWTAPSEYLLVEDLLRIGGKGEVAAMDSDEAAGLGLRPNFQDLVDRLDPVNITAPLFPHSF</sequence>